<proteinExistence type="predicted"/>
<dbReference type="Proteomes" id="UP000635726">
    <property type="component" value="Unassembled WGS sequence"/>
</dbReference>
<evidence type="ECO:0000259" key="1">
    <source>
        <dbReference type="SMART" id="SM00849"/>
    </source>
</evidence>
<reference evidence="2" key="2">
    <citation type="submission" date="2020-09" db="EMBL/GenBank/DDBJ databases">
        <authorList>
            <person name="Sun Q."/>
            <person name="Ohkuma M."/>
        </authorList>
    </citation>
    <scope>NUCLEOTIDE SEQUENCE</scope>
    <source>
        <strain evidence="2">JCM 14371</strain>
    </source>
</reference>
<dbReference type="SMART" id="SM00849">
    <property type="entry name" value="Lactamase_B"/>
    <property type="match status" value="1"/>
</dbReference>
<dbReference type="InterPro" id="IPR036866">
    <property type="entry name" value="RibonucZ/Hydroxyglut_hydro"/>
</dbReference>
<dbReference type="CDD" id="cd07743">
    <property type="entry name" value="metallo-hydrolase-like_MBL-fold"/>
    <property type="match status" value="1"/>
</dbReference>
<gene>
    <name evidence="2" type="ORF">GCM10008939_17010</name>
</gene>
<organism evidence="2 3">
    <name type="scientific">Deinococcus aquiradiocola</name>
    <dbReference type="NCBI Taxonomy" id="393059"/>
    <lineage>
        <taxon>Bacteria</taxon>
        <taxon>Thermotogati</taxon>
        <taxon>Deinococcota</taxon>
        <taxon>Deinococci</taxon>
        <taxon>Deinococcales</taxon>
        <taxon>Deinococcaceae</taxon>
        <taxon>Deinococcus</taxon>
    </lineage>
</organism>
<dbReference type="SUPFAM" id="SSF56281">
    <property type="entry name" value="Metallo-hydrolase/oxidoreductase"/>
    <property type="match status" value="1"/>
</dbReference>
<comment type="caution">
    <text evidence="2">The sequence shown here is derived from an EMBL/GenBank/DDBJ whole genome shotgun (WGS) entry which is preliminary data.</text>
</comment>
<dbReference type="PANTHER" id="PTHR42951:SF14">
    <property type="entry name" value="METALLO-BETA-LACTAMASE SUPERFAMILY PROTEIN"/>
    <property type="match status" value="1"/>
</dbReference>
<dbReference type="Pfam" id="PF00753">
    <property type="entry name" value="Lactamase_B"/>
    <property type="match status" value="1"/>
</dbReference>
<evidence type="ECO:0000313" key="3">
    <source>
        <dbReference type="Proteomes" id="UP000635726"/>
    </source>
</evidence>
<evidence type="ECO:0000313" key="2">
    <source>
        <dbReference type="EMBL" id="GGJ73283.1"/>
    </source>
</evidence>
<dbReference type="AlphaFoldDB" id="A0A917PF63"/>
<dbReference type="EMBL" id="BMOE01000004">
    <property type="protein sequence ID" value="GGJ73283.1"/>
    <property type="molecule type" value="Genomic_DNA"/>
</dbReference>
<dbReference type="PANTHER" id="PTHR42951">
    <property type="entry name" value="METALLO-BETA-LACTAMASE DOMAIN-CONTAINING"/>
    <property type="match status" value="1"/>
</dbReference>
<protein>
    <submittedName>
        <fullName evidence="2">Zinc metallohydrolase</fullName>
    </submittedName>
</protein>
<dbReference type="Gene3D" id="3.60.15.10">
    <property type="entry name" value="Ribonuclease Z/Hydroxyacylglutathione hydrolase-like"/>
    <property type="match status" value="1"/>
</dbReference>
<keyword evidence="3" id="KW-1185">Reference proteome</keyword>
<accession>A0A917PF63</accession>
<feature type="domain" description="Metallo-beta-lactamase" evidence="1">
    <location>
        <begin position="32"/>
        <end position="221"/>
    </location>
</feature>
<reference evidence="2" key="1">
    <citation type="journal article" date="2014" name="Int. J. Syst. Evol. Microbiol.">
        <title>Complete genome sequence of Corynebacterium casei LMG S-19264T (=DSM 44701T), isolated from a smear-ripened cheese.</title>
        <authorList>
            <consortium name="US DOE Joint Genome Institute (JGI-PGF)"/>
            <person name="Walter F."/>
            <person name="Albersmeier A."/>
            <person name="Kalinowski J."/>
            <person name="Ruckert C."/>
        </authorList>
    </citation>
    <scope>NUCLEOTIDE SEQUENCE</scope>
    <source>
        <strain evidence="2">JCM 14371</strain>
    </source>
</reference>
<name>A0A917PF63_9DEIO</name>
<dbReference type="InterPro" id="IPR001279">
    <property type="entry name" value="Metallo-B-lactamas"/>
</dbReference>
<sequence length="317" mass="32736">MAPWHARAGRARYPAGMGLDLLTDGMYVLRGAVNSVVVTEGESALLVDTGLDESHARKLLRAVQEAGFTPRAVLNTHSHADHHGGNAFLLGRLPDLPVFAPPLEAAVIRHPLLEPLSLFGASPPRELRGKFLLAPASPAQEVLAGTRTLGGVTVDLLDVPGHAVQMLAVRRGAALYAADALFGPAALAKHPLTFCADSAAQKASVQALAALTGVAVSVPGHGEPTADLVALAGLNARHLERLTGVVLDAVQAGEASVDELLVRVCAALDVVMADAGAVVLNRGVVSAHLTELLAAGRVTLRVHGNRLLFGPAERTGA</sequence>
<dbReference type="InterPro" id="IPR050855">
    <property type="entry name" value="NDM-1-like"/>
</dbReference>